<evidence type="ECO:0000313" key="1">
    <source>
        <dbReference type="EMBL" id="EFQ24170.1"/>
    </source>
</evidence>
<dbReference type="AlphaFoldDB" id="E3CV83"/>
<dbReference type="EMBL" id="CM001022">
    <property type="protein sequence ID" value="EFQ24170.1"/>
    <property type="molecule type" value="Genomic_DNA"/>
</dbReference>
<dbReference type="HOGENOM" id="CLU_3113858_0_0_0"/>
<sequence length="50" mass="5382">MTVTKGAARDKGLGFLGYFAFRDGQWRFYYASGPITRGNPSKAPSPPAGD</sequence>
<gene>
    <name evidence="1" type="ORF">Apau_1754</name>
</gene>
<accession>E3CV83</accession>
<proteinExistence type="predicted"/>
<keyword evidence="2" id="KW-1185">Reference proteome</keyword>
<dbReference type="RefSeq" id="WP_006301393.1">
    <property type="nucleotide sequence ID" value="NZ_CM001022.1"/>
</dbReference>
<name>E3CV83_9BACT</name>
<reference evidence="1 2" key="1">
    <citation type="journal article" date="2010" name="Stand. Genomic Sci.">
        <title>Non-contiguous finished genome sequence of Aminomonas paucivorans type strain (GLU-3).</title>
        <authorList>
            <person name="Pitluck S."/>
            <person name="Yasawong M."/>
            <person name="Held B."/>
            <person name="Lapidus A."/>
            <person name="Nolan M."/>
            <person name="Copeland A."/>
            <person name="Lucas S."/>
            <person name="Del Rio T.G."/>
            <person name="Tice H."/>
            <person name="Cheng J.F."/>
            <person name="Chertkov O."/>
            <person name="Goodwin L."/>
            <person name="Tapia R."/>
            <person name="Han C."/>
            <person name="Liolios K."/>
            <person name="Ivanova N."/>
            <person name="Mavromatis K."/>
            <person name="Ovchinnikova G."/>
            <person name="Pati A."/>
            <person name="Chen A."/>
            <person name="Palaniappan K."/>
            <person name="Land M."/>
            <person name="Hauser L."/>
            <person name="Chang Y.J."/>
            <person name="Jeffries C.D."/>
            <person name="Pukall R."/>
            <person name="Spring S."/>
            <person name="Rohde M."/>
            <person name="Sikorski J."/>
            <person name="Goker M."/>
            <person name="Woyke T."/>
            <person name="Bristow J."/>
            <person name="Eisen J.A."/>
            <person name="Markowitz V."/>
            <person name="Hugenholtz P."/>
            <person name="Kyrpides N.C."/>
            <person name="Klenk H.P."/>
        </authorList>
    </citation>
    <scope>NUCLEOTIDE SEQUENCE [LARGE SCALE GENOMIC DNA]</scope>
    <source>
        <strain evidence="1 2">DSM 12260</strain>
    </source>
</reference>
<evidence type="ECO:0000313" key="2">
    <source>
        <dbReference type="Proteomes" id="UP000005096"/>
    </source>
</evidence>
<dbReference type="STRING" id="584708.Apau_1754"/>
<protein>
    <submittedName>
        <fullName evidence="1">Uncharacterized protein</fullName>
    </submittedName>
</protein>
<dbReference type="PaxDb" id="584708-Apau_1754"/>
<dbReference type="Proteomes" id="UP000005096">
    <property type="component" value="Chromosome"/>
</dbReference>
<organism evidence="1 2">
    <name type="scientific">Aminomonas paucivorans DSM 12260</name>
    <dbReference type="NCBI Taxonomy" id="584708"/>
    <lineage>
        <taxon>Bacteria</taxon>
        <taxon>Thermotogati</taxon>
        <taxon>Synergistota</taxon>
        <taxon>Synergistia</taxon>
        <taxon>Synergistales</taxon>
        <taxon>Synergistaceae</taxon>
        <taxon>Aminomonas</taxon>
    </lineage>
</organism>